<dbReference type="PANTHER" id="PTHR46795:SF3">
    <property type="entry name" value="ABC TRANSPORTER PERMEASE"/>
    <property type="match status" value="1"/>
</dbReference>
<organism evidence="8 9">
    <name type="scientific">Agathobacter rectalis</name>
    <dbReference type="NCBI Taxonomy" id="39491"/>
    <lineage>
        <taxon>Bacteria</taxon>
        <taxon>Bacillati</taxon>
        <taxon>Bacillota</taxon>
        <taxon>Clostridia</taxon>
        <taxon>Lachnospirales</taxon>
        <taxon>Lachnospiraceae</taxon>
        <taxon>Agathobacter</taxon>
    </lineage>
</organism>
<evidence type="ECO:0000256" key="5">
    <source>
        <dbReference type="ARBA" id="ARBA00023136"/>
    </source>
</evidence>
<dbReference type="RefSeq" id="WP_055062350.1">
    <property type="nucleotide sequence ID" value="NZ_CVRQ01000025.1"/>
</dbReference>
<feature type="domain" description="ABC3 transporter permease C-terminal" evidence="7">
    <location>
        <begin position="65"/>
        <end position="177"/>
    </location>
</feature>
<comment type="subcellular location">
    <subcellularLocation>
        <location evidence="1 6">Cell membrane</location>
        <topology evidence="1 6">Multi-pass membrane protein</topology>
    </subcellularLocation>
</comment>
<evidence type="ECO:0000256" key="6">
    <source>
        <dbReference type="PIRNR" id="PIRNR018968"/>
    </source>
</evidence>
<dbReference type="InterPro" id="IPR052536">
    <property type="entry name" value="ABC-4_Integral_Memb_Prot"/>
</dbReference>
<dbReference type="InterPro" id="IPR027022">
    <property type="entry name" value="ABC_permease_BceB-typ"/>
</dbReference>
<evidence type="ECO:0000259" key="7">
    <source>
        <dbReference type="Pfam" id="PF02687"/>
    </source>
</evidence>
<feature type="transmembrane region" description="Helical" evidence="6">
    <location>
        <begin position="148"/>
        <end position="172"/>
    </location>
</feature>
<evidence type="ECO:0000256" key="1">
    <source>
        <dbReference type="ARBA" id="ARBA00004651"/>
    </source>
</evidence>
<feature type="transmembrane region" description="Helical" evidence="6">
    <location>
        <begin position="58"/>
        <end position="81"/>
    </location>
</feature>
<keyword evidence="2 6" id="KW-1003">Cell membrane</keyword>
<evidence type="ECO:0000256" key="2">
    <source>
        <dbReference type="ARBA" id="ARBA00022475"/>
    </source>
</evidence>
<dbReference type="InterPro" id="IPR003838">
    <property type="entry name" value="ABC3_permease_C"/>
</dbReference>
<sequence length="679" mass="76206">MNKIYSRLAFTNIKNNKTLYMPYIISGMVMIAMFYVMMFLNNSKGLGKVPGAEILVDIMGLGCGIIAIFSYIFLFYTNSFIIKRRKKEVGIYNILGMEKRHIARVLIIETLTVALAAIVSGIIAGILFSKLLIMFLYRIINIKAQINFTVSTSAVVNTILIFGVLYFLTLIYNLMQVKLANPIELLRGGNVGEKEPKSKWLITIIGLGCLAGGYYIAITTKSPLQVLSLFFVAVLLVIVGTYLLFISGSIVILKALRKNKKFYYNKKHFAAVSGMIYRMKQNAGGLASICVLSTMVLVVVSTTVSMYAGMEGELKQRYPSDISVYSWYKEVPADVNLDDALKEAAADSDKIIADSACNVKDSKSYTYFSWTVFREGTEFKPVLSFDNDISLLYFVTGDEIDEMETGFKERLNKKIPQLDTGSVAVYGTEKFNGDIINLLGKEFKVAAAEKTAVSKDSYMSSMYSGVYYVVVDSKATLAEIFNLNNSLGEDSVPTMLNNEIDYNLYGSSEDKLAVAKALDKHFEENSVKSDVSGFYEESRDANREQIYVLYGGLFFIGIFLGTMFLMVTVMIIFYKQISEGYDDKARYEIMEKVGMSNDEVKKSITSQVRMVFFLPIILAACHLAAAFPLLRRLLVMFNLTDVKLIVICMVATLFVFMVIYYIVFKITSRAYYRIVGNQI</sequence>
<gene>
    <name evidence="8" type="ORF">T1815_23791</name>
</gene>
<feature type="transmembrane region" description="Helical" evidence="6">
    <location>
        <begin position="285"/>
        <end position="310"/>
    </location>
</feature>
<name>A0A0M6WUV3_9FIRM</name>
<dbReference type="Pfam" id="PF02687">
    <property type="entry name" value="FtsX"/>
    <property type="match status" value="1"/>
</dbReference>
<dbReference type="GO" id="GO:0055085">
    <property type="term" value="P:transmembrane transport"/>
    <property type="evidence" value="ECO:0007669"/>
    <property type="project" value="UniProtKB-UniRule"/>
</dbReference>
<dbReference type="Proteomes" id="UP000049472">
    <property type="component" value="Unassembled WGS sequence"/>
</dbReference>
<keyword evidence="3 6" id="KW-0812">Transmembrane</keyword>
<dbReference type="GO" id="GO:0005886">
    <property type="term" value="C:plasma membrane"/>
    <property type="evidence" value="ECO:0007669"/>
    <property type="project" value="UniProtKB-SubCell"/>
</dbReference>
<comment type="similarity">
    <text evidence="6">Belongs to the ABC-4 integral membrane protein family.</text>
</comment>
<keyword evidence="6" id="KW-0813">Transport</keyword>
<dbReference type="PIRSF" id="PIRSF018968">
    <property type="entry name" value="ABC_permease_BceB"/>
    <property type="match status" value="1"/>
</dbReference>
<feature type="transmembrane region" description="Helical" evidence="6">
    <location>
        <begin position="102"/>
        <end position="128"/>
    </location>
</feature>
<accession>A0A0M6WUV3</accession>
<feature type="transmembrane region" description="Helical" evidence="6">
    <location>
        <begin position="229"/>
        <end position="253"/>
    </location>
</feature>
<feature type="transmembrane region" description="Helical" evidence="6">
    <location>
        <begin position="200"/>
        <end position="217"/>
    </location>
</feature>
<feature type="transmembrane region" description="Helical" evidence="6">
    <location>
        <begin position="20"/>
        <end position="38"/>
    </location>
</feature>
<dbReference type="AlphaFoldDB" id="A0A0M6WUV3"/>
<keyword evidence="9" id="KW-1185">Reference proteome</keyword>
<reference evidence="9" key="1">
    <citation type="submission" date="2015-05" db="EMBL/GenBank/DDBJ databases">
        <authorList>
            <consortium name="Pathogen Informatics"/>
        </authorList>
    </citation>
    <scope>NUCLEOTIDE SEQUENCE [LARGE SCALE GENOMIC DNA]</scope>
    <source>
        <strain evidence="9">T1-815</strain>
    </source>
</reference>
<feature type="transmembrane region" description="Helical" evidence="6">
    <location>
        <begin position="642"/>
        <end position="663"/>
    </location>
</feature>
<proteinExistence type="inferred from homology"/>
<evidence type="ECO:0000313" key="9">
    <source>
        <dbReference type="Proteomes" id="UP000049472"/>
    </source>
</evidence>
<dbReference type="PANTHER" id="PTHR46795">
    <property type="entry name" value="ABC TRANSPORTER PERMEASE-RELATED-RELATED"/>
    <property type="match status" value="1"/>
</dbReference>
<keyword evidence="4 6" id="KW-1133">Transmembrane helix</keyword>
<evidence type="ECO:0000256" key="4">
    <source>
        <dbReference type="ARBA" id="ARBA00022989"/>
    </source>
</evidence>
<evidence type="ECO:0000313" key="8">
    <source>
        <dbReference type="EMBL" id="CRL40487.1"/>
    </source>
</evidence>
<evidence type="ECO:0000256" key="3">
    <source>
        <dbReference type="ARBA" id="ARBA00022692"/>
    </source>
</evidence>
<feature type="transmembrane region" description="Helical" evidence="6">
    <location>
        <begin position="611"/>
        <end position="630"/>
    </location>
</feature>
<dbReference type="EMBL" id="CVRQ01000025">
    <property type="protein sequence ID" value="CRL40487.1"/>
    <property type="molecule type" value="Genomic_DNA"/>
</dbReference>
<protein>
    <recommendedName>
        <fullName evidence="7">ABC3 transporter permease C-terminal domain-containing protein</fullName>
    </recommendedName>
</protein>
<feature type="transmembrane region" description="Helical" evidence="6">
    <location>
        <begin position="547"/>
        <end position="574"/>
    </location>
</feature>
<keyword evidence="5 6" id="KW-0472">Membrane</keyword>